<name>A0A9D1L9L8_9FIRM</name>
<sequence>MNEKIQKIIDIEWEMFQQVDNIGGRADCQDDKETFYIMRRSQYENWSQEMIGIYFDYLSRCAADGRNLVTEKYARMMAYTDPQYYDKYLRGHLPAVPLSNYPLIGRIVDQMITWEEALAARYPHLAGSSRPIRSDQDKYGFTSMETYARGELETYPRELLLAYLRHIDVLLARGQSMSENILSTMTGLYGYDSIEEAEKAN</sequence>
<protein>
    <submittedName>
        <fullName evidence="1">DUF4125 family protein</fullName>
    </submittedName>
</protein>
<dbReference type="AlphaFoldDB" id="A0A9D1L9L8"/>
<comment type="caution">
    <text evidence="1">The sequence shown here is derived from an EMBL/GenBank/DDBJ whole genome shotgun (WGS) entry which is preliminary data.</text>
</comment>
<accession>A0A9D1L9L8</accession>
<evidence type="ECO:0000313" key="2">
    <source>
        <dbReference type="Proteomes" id="UP000824091"/>
    </source>
</evidence>
<organism evidence="1 2">
    <name type="scientific">Candidatus Fimisoma avicola</name>
    <dbReference type="NCBI Taxonomy" id="2840826"/>
    <lineage>
        <taxon>Bacteria</taxon>
        <taxon>Bacillati</taxon>
        <taxon>Bacillota</taxon>
        <taxon>Clostridia</taxon>
        <taxon>Eubacteriales</taxon>
        <taxon>Candidatus Fimisoma</taxon>
    </lineage>
</organism>
<reference evidence="1" key="1">
    <citation type="submission" date="2020-10" db="EMBL/GenBank/DDBJ databases">
        <authorList>
            <person name="Gilroy R."/>
        </authorList>
    </citation>
    <scope>NUCLEOTIDE SEQUENCE</scope>
    <source>
        <strain evidence="1">11300</strain>
    </source>
</reference>
<dbReference type="Pfam" id="PF13526">
    <property type="entry name" value="DUF4125"/>
    <property type="match status" value="1"/>
</dbReference>
<dbReference type="Proteomes" id="UP000824091">
    <property type="component" value="Unassembled WGS sequence"/>
</dbReference>
<proteinExistence type="predicted"/>
<dbReference type="EMBL" id="DVMO01000124">
    <property type="protein sequence ID" value="HIU28328.1"/>
    <property type="molecule type" value="Genomic_DNA"/>
</dbReference>
<evidence type="ECO:0000313" key="1">
    <source>
        <dbReference type="EMBL" id="HIU28328.1"/>
    </source>
</evidence>
<gene>
    <name evidence="1" type="ORF">IAD16_08115</name>
</gene>
<dbReference type="InterPro" id="IPR025191">
    <property type="entry name" value="DUF4125"/>
</dbReference>
<reference evidence="1" key="2">
    <citation type="journal article" date="2021" name="PeerJ">
        <title>Extensive microbial diversity within the chicken gut microbiome revealed by metagenomics and culture.</title>
        <authorList>
            <person name="Gilroy R."/>
            <person name="Ravi A."/>
            <person name="Getino M."/>
            <person name="Pursley I."/>
            <person name="Horton D.L."/>
            <person name="Alikhan N.F."/>
            <person name="Baker D."/>
            <person name="Gharbi K."/>
            <person name="Hall N."/>
            <person name="Watson M."/>
            <person name="Adriaenssens E.M."/>
            <person name="Foster-Nyarko E."/>
            <person name="Jarju S."/>
            <person name="Secka A."/>
            <person name="Antonio M."/>
            <person name="Oren A."/>
            <person name="Chaudhuri R.R."/>
            <person name="La Ragione R."/>
            <person name="Hildebrand F."/>
            <person name="Pallen M.J."/>
        </authorList>
    </citation>
    <scope>NUCLEOTIDE SEQUENCE</scope>
    <source>
        <strain evidence="1">11300</strain>
    </source>
</reference>